<evidence type="ECO:0000256" key="1">
    <source>
        <dbReference type="SAM" id="MobiDB-lite"/>
    </source>
</evidence>
<gene>
    <name evidence="2" type="ORF">MBOT_03180</name>
</gene>
<sequence length="83" mass="9265">MTTLQDRIGKSLADFTGVDFLRARACAVAQTVARSLQPRHPEPEHTEPDAQPDRHQRDPAPTELDVPAPHSHLPRIPRGVERC</sequence>
<name>A0A7I9XSH6_9MYCO</name>
<evidence type="ECO:0000313" key="3">
    <source>
        <dbReference type="Proteomes" id="UP000465361"/>
    </source>
</evidence>
<proteinExistence type="predicted"/>
<protein>
    <submittedName>
        <fullName evidence="2">Uncharacterized protein</fullName>
    </submittedName>
</protein>
<dbReference type="Proteomes" id="UP000465361">
    <property type="component" value="Unassembled WGS sequence"/>
</dbReference>
<dbReference type="RefSeq" id="WP_163753598.1">
    <property type="nucleotide sequence ID" value="NZ_BLKW01000002.1"/>
</dbReference>
<dbReference type="EMBL" id="BLKW01000002">
    <property type="protein sequence ID" value="GFG72953.1"/>
    <property type="molecule type" value="Genomic_DNA"/>
</dbReference>
<feature type="region of interest" description="Disordered" evidence="1">
    <location>
        <begin position="32"/>
        <end position="83"/>
    </location>
</feature>
<keyword evidence="3" id="KW-1185">Reference proteome</keyword>
<dbReference type="AlphaFoldDB" id="A0A7I9XSH6"/>
<reference evidence="2 3" key="1">
    <citation type="journal article" date="2019" name="Emerg. Microbes Infect.">
        <title>Comprehensive subspecies identification of 175 nontuberculous mycobacteria species based on 7547 genomic profiles.</title>
        <authorList>
            <person name="Matsumoto Y."/>
            <person name="Kinjo T."/>
            <person name="Motooka D."/>
            <person name="Nabeya D."/>
            <person name="Jung N."/>
            <person name="Uechi K."/>
            <person name="Horii T."/>
            <person name="Iida T."/>
            <person name="Fujita J."/>
            <person name="Nakamura S."/>
        </authorList>
    </citation>
    <scope>NUCLEOTIDE SEQUENCE [LARGE SCALE GENOMIC DNA]</scope>
    <source>
        <strain evidence="2 3">JCM 17322</strain>
    </source>
</reference>
<comment type="caution">
    <text evidence="2">The sequence shown here is derived from an EMBL/GenBank/DDBJ whole genome shotgun (WGS) entry which is preliminary data.</text>
</comment>
<organism evidence="2 3">
    <name type="scientific">Mycobacterium botniense</name>
    <dbReference type="NCBI Taxonomy" id="84962"/>
    <lineage>
        <taxon>Bacteria</taxon>
        <taxon>Bacillati</taxon>
        <taxon>Actinomycetota</taxon>
        <taxon>Actinomycetes</taxon>
        <taxon>Mycobacteriales</taxon>
        <taxon>Mycobacteriaceae</taxon>
        <taxon>Mycobacterium</taxon>
    </lineage>
</organism>
<accession>A0A7I9XSH6</accession>
<feature type="compositionally biased region" description="Basic and acidic residues" evidence="1">
    <location>
        <begin position="39"/>
        <end position="60"/>
    </location>
</feature>
<evidence type="ECO:0000313" key="2">
    <source>
        <dbReference type="EMBL" id="GFG72953.1"/>
    </source>
</evidence>